<dbReference type="GO" id="GO:0000917">
    <property type="term" value="P:division septum assembly"/>
    <property type="evidence" value="ECO:0007669"/>
    <property type="project" value="UniProtKB-KW"/>
</dbReference>
<keyword evidence="6 11" id="KW-0067">ATP-binding</keyword>
<dbReference type="InterPro" id="IPR027417">
    <property type="entry name" value="P-loop_NTPase"/>
</dbReference>
<gene>
    <name evidence="13" type="primary">minD</name>
    <name evidence="13" type="ORF">EYH37_03100</name>
</gene>
<dbReference type="CDD" id="cd02036">
    <property type="entry name" value="MinD"/>
    <property type="match status" value="1"/>
</dbReference>
<comment type="similarity">
    <text evidence="1">Belongs to the ParA family. MinD subfamily.</text>
</comment>
<keyword evidence="4" id="KW-0132">Cell division</keyword>
<dbReference type="FunFam" id="3.40.50.300:FF:000068">
    <property type="entry name" value="Site-determining protein"/>
    <property type="match status" value="1"/>
</dbReference>
<dbReference type="InterPro" id="IPR010223">
    <property type="entry name" value="MinD"/>
</dbReference>
<evidence type="ECO:0000256" key="6">
    <source>
        <dbReference type="ARBA" id="ARBA00022840"/>
    </source>
</evidence>
<evidence type="ECO:0000256" key="7">
    <source>
        <dbReference type="ARBA" id="ARBA00023210"/>
    </source>
</evidence>
<dbReference type="Pfam" id="PF01656">
    <property type="entry name" value="CbiA"/>
    <property type="match status" value="1"/>
</dbReference>
<dbReference type="GO" id="GO:0005524">
    <property type="term" value="F:ATP binding"/>
    <property type="evidence" value="ECO:0007669"/>
    <property type="project" value="UniProtKB-KW"/>
</dbReference>
<comment type="caution">
    <text evidence="13">The sequence shown here is derived from an EMBL/GenBank/DDBJ whole genome shotgun (WGS) entry which is preliminary data.</text>
</comment>
<dbReference type="GO" id="GO:0005829">
    <property type="term" value="C:cytosol"/>
    <property type="evidence" value="ECO:0007669"/>
    <property type="project" value="TreeGrafter"/>
</dbReference>
<dbReference type="SUPFAM" id="SSF52540">
    <property type="entry name" value="P-loop containing nucleoside triphosphate hydrolases"/>
    <property type="match status" value="1"/>
</dbReference>
<evidence type="ECO:0000256" key="2">
    <source>
        <dbReference type="ARBA" id="ARBA00011626"/>
    </source>
</evidence>
<dbReference type="GO" id="GO:0051782">
    <property type="term" value="P:negative regulation of cell division"/>
    <property type="evidence" value="ECO:0007669"/>
    <property type="project" value="TreeGrafter"/>
</dbReference>
<dbReference type="InterPro" id="IPR025501">
    <property type="entry name" value="MinD_FleN"/>
</dbReference>
<evidence type="ECO:0000256" key="1">
    <source>
        <dbReference type="ARBA" id="ARBA00010257"/>
    </source>
</evidence>
<proteinExistence type="inferred from homology"/>
<evidence type="ECO:0000256" key="10">
    <source>
        <dbReference type="ARBA" id="ARBA00032845"/>
    </source>
</evidence>
<dbReference type="Gene3D" id="3.40.50.300">
    <property type="entry name" value="P-loop containing nucleotide triphosphate hydrolases"/>
    <property type="match status" value="1"/>
</dbReference>
<accession>A0A9D0YNQ2</accession>
<dbReference type="Proteomes" id="UP000606463">
    <property type="component" value="Unassembled WGS sequence"/>
</dbReference>
<dbReference type="InterPro" id="IPR050625">
    <property type="entry name" value="ParA/MinD_ATPase"/>
</dbReference>
<keyword evidence="5 11" id="KW-0547">Nucleotide-binding</keyword>
<evidence type="ECO:0000313" key="13">
    <source>
        <dbReference type="EMBL" id="HIP98340.1"/>
    </source>
</evidence>
<feature type="binding site" evidence="11">
    <location>
        <begin position="12"/>
        <end position="19"/>
    </location>
    <ligand>
        <name>ATP</name>
        <dbReference type="ChEBI" id="CHEBI:30616"/>
    </ligand>
</feature>
<evidence type="ECO:0000256" key="3">
    <source>
        <dbReference type="ARBA" id="ARBA00016887"/>
    </source>
</evidence>
<dbReference type="AlphaFoldDB" id="A0A9D0YNQ2"/>
<comment type="subunit">
    <text evidence="2">Interacts with MinC and FtsZ.</text>
</comment>
<keyword evidence="7" id="KW-0717">Septation</keyword>
<dbReference type="PANTHER" id="PTHR43384">
    <property type="entry name" value="SEPTUM SITE-DETERMINING PROTEIN MIND HOMOLOG, CHLOROPLASTIC-RELATED"/>
    <property type="match status" value="1"/>
</dbReference>
<dbReference type="GO" id="GO:0009898">
    <property type="term" value="C:cytoplasmic side of plasma membrane"/>
    <property type="evidence" value="ECO:0007669"/>
    <property type="project" value="TreeGrafter"/>
</dbReference>
<dbReference type="NCBIfam" id="TIGR01968">
    <property type="entry name" value="minD_bact"/>
    <property type="match status" value="1"/>
</dbReference>
<keyword evidence="8" id="KW-0131">Cell cycle</keyword>
<evidence type="ECO:0000256" key="8">
    <source>
        <dbReference type="ARBA" id="ARBA00023306"/>
    </source>
</evidence>
<feature type="domain" description="CobQ/CobB/MinD/ParA nucleotide binding" evidence="12">
    <location>
        <begin position="7"/>
        <end position="221"/>
    </location>
</feature>
<dbReference type="GO" id="GO:0016887">
    <property type="term" value="F:ATP hydrolysis activity"/>
    <property type="evidence" value="ECO:0007669"/>
    <property type="project" value="InterPro"/>
</dbReference>
<protein>
    <recommendedName>
        <fullName evidence="3">Septum site-determining protein MinD</fullName>
    </recommendedName>
    <alternativeName>
        <fullName evidence="10">Cell division inhibitor MinD</fullName>
    </alternativeName>
</protein>
<dbReference type="EMBL" id="DQVE01000032">
    <property type="protein sequence ID" value="HIP98340.1"/>
    <property type="molecule type" value="Genomic_DNA"/>
</dbReference>
<evidence type="ECO:0000256" key="11">
    <source>
        <dbReference type="PIRSR" id="PIRSR003092-1"/>
    </source>
</evidence>
<dbReference type="PIRSF" id="PIRSF003092">
    <property type="entry name" value="MinD"/>
    <property type="match status" value="1"/>
</dbReference>
<sequence>MPAKVYVVTSGKGGVGKSTITANVATALAKLGRKVLVLDADIGLRNLDMLLGLENRIVYDILDVVEGRATPDKAFIKDKRGLPLYLIAANQTKNKDAISEEQMLDLVNHLKEDYDFDFIFIDSPAGIEQGFKNAALPADAALVVVNPEVASVRDADRVIGLLENMGKKEIHLIINRIDWKKVKKGEMMSVEDIKEILKVPVLGVVPYEDKLIDFTNRGIPIVLEEKYNASKALMDIAKRINGEDVPLKFYGEKKGILSFLFGG</sequence>
<comment type="function">
    <text evidence="9">ATPase required for the correct placement of the division site. Cell division inhibitors MinC and MinD act in concert to form an inhibitor capable of blocking formation of the polar Z ring septums. Rapidly oscillates between the poles of the cell to destabilize FtsZ filaments that have formed before they mature into polar Z rings.</text>
</comment>
<dbReference type="PANTHER" id="PTHR43384:SF6">
    <property type="entry name" value="SEPTUM SITE-DETERMINING PROTEIN MIND HOMOLOG, CHLOROPLASTIC"/>
    <property type="match status" value="1"/>
</dbReference>
<dbReference type="InterPro" id="IPR002586">
    <property type="entry name" value="CobQ/CobB/MinD/ParA_Nub-bd_dom"/>
</dbReference>
<evidence type="ECO:0000313" key="14">
    <source>
        <dbReference type="Proteomes" id="UP000606463"/>
    </source>
</evidence>
<evidence type="ECO:0000259" key="12">
    <source>
        <dbReference type="Pfam" id="PF01656"/>
    </source>
</evidence>
<evidence type="ECO:0000256" key="9">
    <source>
        <dbReference type="ARBA" id="ARBA00025436"/>
    </source>
</evidence>
<organism evidence="13 14">
    <name type="scientific">Aquifex aeolicus</name>
    <dbReference type="NCBI Taxonomy" id="63363"/>
    <lineage>
        <taxon>Bacteria</taxon>
        <taxon>Pseudomonadati</taxon>
        <taxon>Aquificota</taxon>
        <taxon>Aquificia</taxon>
        <taxon>Aquificales</taxon>
        <taxon>Aquificaceae</taxon>
        <taxon>Aquifex</taxon>
    </lineage>
</organism>
<evidence type="ECO:0000256" key="5">
    <source>
        <dbReference type="ARBA" id="ARBA00022741"/>
    </source>
</evidence>
<evidence type="ECO:0000256" key="4">
    <source>
        <dbReference type="ARBA" id="ARBA00022618"/>
    </source>
</evidence>
<reference evidence="13" key="1">
    <citation type="journal article" date="2020" name="ISME J.">
        <title>Gammaproteobacteria mediating utilization of methyl-, sulfur- and petroleum organic compounds in deep ocean hydrothermal plumes.</title>
        <authorList>
            <person name="Zhou Z."/>
            <person name="Liu Y."/>
            <person name="Pan J."/>
            <person name="Cron B.R."/>
            <person name="Toner B.M."/>
            <person name="Anantharaman K."/>
            <person name="Breier J.A."/>
            <person name="Dick G.J."/>
            <person name="Li M."/>
        </authorList>
    </citation>
    <scope>NUCLEOTIDE SEQUENCE</scope>
    <source>
        <strain evidence="13">SZUA-1501</strain>
    </source>
</reference>
<name>A0A9D0YNQ2_AQUAO</name>